<evidence type="ECO:0000256" key="3">
    <source>
        <dbReference type="ARBA" id="ARBA00022801"/>
    </source>
</evidence>
<protein>
    <recommendedName>
        <fullName evidence="4">Prohead serine protease domain-containing protein</fullName>
    </recommendedName>
</protein>
<dbReference type="GO" id="GO:0008233">
    <property type="term" value="F:peptidase activity"/>
    <property type="evidence" value="ECO:0007669"/>
    <property type="project" value="UniProtKB-KW"/>
</dbReference>
<reference evidence="5" key="1">
    <citation type="submission" date="2024-05" db="EMBL/GenBank/DDBJ databases">
        <title>Whole-Genome Sequence of CFS9, a Potential Fish Probiotic Isolated from the Body Surface of Silurus asotus.</title>
        <authorList>
            <person name="Kojima M."/>
            <person name="Tobioka K."/>
            <person name="Yokota K."/>
            <person name="Nakatani H."/>
            <person name="Hori K."/>
            <person name="Tamaru Y."/>
            <person name="Okazaki F."/>
        </authorList>
    </citation>
    <scope>NUCLEOTIDE SEQUENCE</scope>
    <source>
        <strain evidence="5">CFS9</strain>
    </source>
</reference>
<evidence type="ECO:0000313" key="5">
    <source>
        <dbReference type="EMBL" id="BFM42683.1"/>
    </source>
</evidence>
<dbReference type="InterPro" id="IPR054613">
    <property type="entry name" value="Peptidase_S78_dom"/>
</dbReference>
<keyword evidence="2" id="KW-0645">Protease</keyword>
<keyword evidence="1" id="KW-1188">Viral release from host cell</keyword>
<evidence type="ECO:0000256" key="1">
    <source>
        <dbReference type="ARBA" id="ARBA00022612"/>
    </source>
</evidence>
<sequence length="330" mass="36441">MPKPVIKPFVFNDETIENTYGFSILTAGIDLKRFTKNPVMLSDHWNSNWNVIGKWFDVKKDKGLLHGMPDFDTDDSDTALIAGKVERGYINACSMGIIFDHENLKIIDDKVVLTKCELVEVSIVPVPSNANAVRLMHSDGKVMDEKEIQELSLSVIPGIKNPELNLNQDNMKKIVLSIATLMALGFDDQPADGLDASTVESKVLGLAKQVQKLTTENDSLKLAAKTAKEKQEAEAKLRISTKVDLAITKGQFKADQKEEMVNLGIASESALDTVIGSIPTKQNFSAGINVQTGNGGTEIKTMDEFEKLGHEQKLSFKEQNPEAYKKLFNQ</sequence>
<dbReference type="RefSeq" id="WP_369617811.1">
    <property type="nucleotide sequence ID" value="NZ_AP031573.1"/>
</dbReference>
<evidence type="ECO:0000256" key="2">
    <source>
        <dbReference type="ARBA" id="ARBA00022670"/>
    </source>
</evidence>
<name>A0AAT9GZN4_9FLAO</name>
<dbReference type="AlphaFoldDB" id="A0AAT9GZN4"/>
<dbReference type="GO" id="GO:0006508">
    <property type="term" value="P:proteolysis"/>
    <property type="evidence" value="ECO:0007669"/>
    <property type="project" value="UniProtKB-KW"/>
</dbReference>
<gene>
    <name evidence="5" type="ORF">CFS9_13240</name>
</gene>
<dbReference type="EMBL" id="AP031573">
    <property type="protein sequence ID" value="BFM42683.1"/>
    <property type="molecule type" value="Genomic_DNA"/>
</dbReference>
<accession>A0AAT9GZN4</accession>
<feature type="domain" description="Prohead serine protease" evidence="4">
    <location>
        <begin position="40"/>
        <end position="139"/>
    </location>
</feature>
<proteinExistence type="predicted"/>
<dbReference type="Pfam" id="PF04586">
    <property type="entry name" value="Peptidase_S78"/>
    <property type="match status" value="1"/>
</dbReference>
<keyword evidence="3" id="KW-0378">Hydrolase</keyword>
<organism evidence="5">
    <name type="scientific">Flavobacterium sp. CFS9</name>
    <dbReference type="NCBI Taxonomy" id="3143118"/>
    <lineage>
        <taxon>Bacteria</taxon>
        <taxon>Pseudomonadati</taxon>
        <taxon>Bacteroidota</taxon>
        <taxon>Flavobacteriia</taxon>
        <taxon>Flavobacteriales</taxon>
        <taxon>Flavobacteriaceae</taxon>
        <taxon>Flavobacterium</taxon>
    </lineage>
</organism>
<evidence type="ECO:0000259" key="4">
    <source>
        <dbReference type="Pfam" id="PF04586"/>
    </source>
</evidence>